<dbReference type="Proteomes" id="UP001057291">
    <property type="component" value="Unassembled WGS sequence"/>
</dbReference>
<evidence type="ECO:0000313" key="2">
    <source>
        <dbReference type="Proteomes" id="UP001057291"/>
    </source>
</evidence>
<dbReference type="AlphaFoldDB" id="A0AAV4LGJ9"/>
<gene>
    <name evidence="1" type="ORF">DNHGIG_25340</name>
</gene>
<comment type="caution">
    <text evidence="1">The sequence shown here is derived from an EMBL/GenBank/DDBJ whole genome shotgun (WGS) entry which is preliminary data.</text>
</comment>
<sequence>MARLPTRPGRTRIVTGIFFNDPFFASLSPPPLAQMDPCFQEWLTANHLAQYLTICQGEGAKTEACNQLQTRYIEAARAYADCLDRTYGLGLFKPVPHLGR</sequence>
<dbReference type="EMBL" id="BOQE01000001">
    <property type="protein sequence ID" value="GIM46985.1"/>
    <property type="molecule type" value="Genomic_DNA"/>
</dbReference>
<organism evidence="1 2">
    <name type="scientific">Collibacillus ludicampi</name>
    <dbReference type="NCBI Taxonomy" id="2771369"/>
    <lineage>
        <taxon>Bacteria</taxon>
        <taxon>Bacillati</taxon>
        <taxon>Bacillota</taxon>
        <taxon>Bacilli</taxon>
        <taxon>Bacillales</taxon>
        <taxon>Alicyclobacillaceae</taxon>
        <taxon>Collibacillus</taxon>
    </lineage>
</organism>
<proteinExistence type="predicted"/>
<evidence type="ECO:0000313" key="1">
    <source>
        <dbReference type="EMBL" id="GIM46985.1"/>
    </source>
</evidence>
<name>A0AAV4LGJ9_9BACL</name>
<accession>A0AAV4LGJ9</accession>
<dbReference type="RefSeq" id="WP_282200017.1">
    <property type="nucleotide sequence ID" value="NZ_BOQE01000001.1"/>
</dbReference>
<keyword evidence="2" id="KW-1185">Reference proteome</keyword>
<reference evidence="1" key="1">
    <citation type="journal article" date="2023" name="Int. J. Syst. Evol. Microbiol.">
        <title>Collibacillus ludicampi gen. nov., sp. nov., a new soil bacterium of the family Alicyclobacillaceae.</title>
        <authorList>
            <person name="Jojima T."/>
            <person name="Ioku Y."/>
            <person name="Fukuta Y."/>
            <person name="Shirasaka N."/>
            <person name="Matsumura Y."/>
            <person name="Mori M."/>
        </authorList>
    </citation>
    <scope>NUCLEOTIDE SEQUENCE</scope>
    <source>
        <strain evidence="1">TP075</strain>
    </source>
</reference>
<protein>
    <submittedName>
        <fullName evidence="1">Uncharacterized protein</fullName>
    </submittedName>
</protein>